<dbReference type="HAMAP" id="MF_02065">
    <property type="entry name" value="MltG"/>
    <property type="match status" value="1"/>
</dbReference>
<dbReference type="PANTHER" id="PTHR30518">
    <property type="entry name" value="ENDOLYTIC MUREIN TRANSGLYCOSYLASE"/>
    <property type="match status" value="1"/>
</dbReference>
<feature type="region of interest" description="Disordered" evidence="8">
    <location>
        <begin position="1"/>
        <end position="44"/>
    </location>
</feature>
<organism evidence="9 10">
    <name type="scientific">Bifidobacterium pullorum subsp. saeculare</name>
    <dbReference type="NCBI Taxonomy" id="78257"/>
    <lineage>
        <taxon>Bacteria</taxon>
        <taxon>Bacillati</taxon>
        <taxon>Actinomycetota</taxon>
        <taxon>Actinomycetes</taxon>
        <taxon>Bifidobacteriales</taxon>
        <taxon>Bifidobacteriaceae</taxon>
        <taxon>Bifidobacterium</taxon>
    </lineage>
</organism>
<protein>
    <recommendedName>
        <fullName evidence="7">Endolytic murein transglycosylase</fullName>
        <ecNumber evidence="7">4.2.2.29</ecNumber>
    </recommendedName>
    <alternativeName>
        <fullName evidence="7">Peptidoglycan lytic transglycosylase</fullName>
    </alternativeName>
    <alternativeName>
        <fullName evidence="7">Peptidoglycan polymerization terminase</fullName>
    </alternativeName>
</protein>
<comment type="subcellular location">
    <subcellularLocation>
        <location evidence="7">Cell membrane</location>
        <topology evidence="7">Single-pass membrane protein</topology>
    </subcellularLocation>
</comment>
<dbReference type="InterPro" id="IPR003770">
    <property type="entry name" value="MLTG-like"/>
</dbReference>
<feature type="compositionally biased region" description="Polar residues" evidence="8">
    <location>
        <begin position="318"/>
        <end position="328"/>
    </location>
</feature>
<evidence type="ECO:0000256" key="2">
    <source>
        <dbReference type="ARBA" id="ARBA00022692"/>
    </source>
</evidence>
<evidence type="ECO:0000256" key="8">
    <source>
        <dbReference type="SAM" id="MobiDB-lite"/>
    </source>
</evidence>
<keyword evidence="6 7" id="KW-0961">Cell wall biogenesis/degradation</keyword>
<keyword evidence="10" id="KW-1185">Reference proteome</keyword>
<dbReference type="Proteomes" id="UP000718821">
    <property type="component" value="Unassembled WGS sequence"/>
</dbReference>
<evidence type="ECO:0000313" key="10">
    <source>
        <dbReference type="Proteomes" id="UP000718821"/>
    </source>
</evidence>
<evidence type="ECO:0000256" key="6">
    <source>
        <dbReference type="ARBA" id="ARBA00023316"/>
    </source>
</evidence>
<dbReference type="EC" id="4.2.2.29" evidence="7"/>
<keyword evidence="5 7" id="KW-0456">Lyase</keyword>
<dbReference type="GO" id="GO:0071555">
    <property type="term" value="P:cell wall organization"/>
    <property type="evidence" value="ECO:0007669"/>
    <property type="project" value="UniProtKB-KW"/>
</dbReference>
<dbReference type="NCBIfam" id="TIGR00247">
    <property type="entry name" value="endolytic transglycosylase MltG"/>
    <property type="match status" value="1"/>
</dbReference>
<dbReference type="Gene3D" id="3.30.1490.480">
    <property type="entry name" value="Endolytic murein transglycosylase"/>
    <property type="match status" value="1"/>
</dbReference>
<feature type="compositionally biased region" description="Basic residues" evidence="8">
    <location>
        <begin position="35"/>
        <end position="44"/>
    </location>
</feature>
<evidence type="ECO:0000313" key="9">
    <source>
        <dbReference type="EMBL" id="MBM6699266.1"/>
    </source>
</evidence>
<dbReference type="GO" id="GO:0005886">
    <property type="term" value="C:plasma membrane"/>
    <property type="evidence" value="ECO:0007669"/>
    <property type="project" value="UniProtKB-SubCell"/>
</dbReference>
<reference evidence="9" key="1">
    <citation type="submission" date="2020-08" db="EMBL/GenBank/DDBJ databases">
        <authorList>
            <person name="Cejkova D."/>
            <person name="Kubasova T."/>
            <person name="Jahodarova E."/>
            <person name="Rychlik I."/>
        </authorList>
    </citation>
    <scope>NUCLEOTIDE SEQUENCE</scope>
    <source>
        <strain evidence="9">An836</strain>
    </source>
</reference>
<dbReference type="EMBL" id="JACLYU010000003">
    <property type="protein sequence ID" value="MBM6699266.1"/>
    <property type="molecule type" value="Genomic_DNA"/>
</dbReference>
<evidence type="ECO:0000256" key="5">
    <source>
        <dbReference type="ARBA" id="ARBA00023239"/>
    </source>
</evidence>
<proteinExistence type="inferred from homology"/>
<evidence type="ECO:0000256" key="3">
    <source>
        <dbReference type="ARBA" id="ARBA00022989"/>
    </source>
</evidence>
<dbReference type="GO" id="GO:0009252">
    <property type="term" value="P:peptidoglycan biosynthetic process"/>
    <property type="evidence" value="ECO:0007669"/>
    <property type="project" value="UniProtKB-UniRule"/>
</dbReference>
<comment type="function">
    <text evidence="7">Functions as a peptidoglycan terminase that cleaves nascent peptidoglycan strands endolytically to terminate their elongation.</text>
</comment>
<evidence type="ECO:0000256" key="7">
    <source>
        <dbReference type="HAMAP-Rule" id="MF_02065"/>
    </source>
</evidence>
<feature type="site" description="Important for catalytic activity" evidence="7">
    <location>
        <position position="273"/>
    </location>
</feature>
<dbReference type="Pfam" id="PF02618">
    <property type="entry name" value="YceG"/>
    <property type="match status" value="1"/>
</dbReference>
<evidence type="ECO:0000256" key="1">
    <source>
        <dbReference type="ARBA" id="ARBA00022475"/>
    </source>
</evidence>
<dbReference type="AlphaFoldDB" id="A0A938WWR6"/>
<feature type="transmembrane region" description="Helical" evidence="7">
    <location>
        <begin position="50"/>
        <end position="70"/>
    </location>
</feature>
<comment type="catalytic activity">
    <reaction evidence="7">
        <text>a peptidoglycan chain = a peptidoglycan chain with N-acetyl-1,6-anhydromuramyl-[peptide] at the reducing end + a peptidoglycan chain with N-acetylglucosamine at the non-reducing end.</text>
        <dbReference type="EC" id="4.2.2.29"/>
    </reaction>
</comment>
<evidence type="ECO:0000256" key="4">
    <source>
        <dbReference type="ARBA" id="ARBA00023136"/>
    </source>
</evidence>
<keyword evidence="4 7" id="KW-0472">Membrane</keyword>
<feature type="region of interest" description="Disordered" evidence="8">
    <location>
        <begin position="318"/>
        <end position="347"/>
    </location>
</feature>
<comment type="caution">
    <text evidence="9">The sequence shown here is derived from an EMBL/GenBank/DDBJ whole genome shotgun (WGS) entry which is preliminary data.</text>
</comment>
<dbReference type="RefSeq" id="WP_204467870.1">
    <property type="nucleotide sequence ID" value="NZ_JACLYU010000003.1"/>
</dbReference>
<accession>A0A938WWR6</accession>
<keyword evidence="3 7" id="KW-1133">Transmembrane helix</keyword>
<dbReference type="PANTHER" id="PTHR30518:SF2">
    <property type="entry name" value="ENDOLYTIC MUREIN TRANSGLYCOSYLASE"/>
    <property type="match status" value="1"/>
</dbReference>
<reference evidence="9" key="2">
    <citation type="journal article" date="2021" name="Sci. Rep.">
        <title>The distribution of antibiotic resistance genes in chicken gut microbiota commensals.</title>
        <authorList>
            <person name="Juricova H."/>
            <person name="Matiasovicova J."/>
            <person name="Kubasova T."/>
            <person name="Cejkova D."/>
            <person name="Rychlik I."/>
        </authorList>
    </citation>
    <scope>NUCLEOTIDE SEQUENCE</scope>
    <source>
        <strain evidence="9">An836</strain>
    </source>
</reference>
<sequence length="395" mass="42403">MAESINDFFEEHAQEVTGTGEAPTPAPPVPPKSRREMRSRRKRRHRQHTLAIVIAVVLVVAVIVGAFLGYRKVVSLREANERAQQASQIQDYKPGTEGDPVSFTVRQGEDVVSIAKGLAAAGIVKSEAAFISVASGPSTVLYPGTFELFMHMDAASVLAILSDQSKATGFLDVKAGERVSAVIANAAELSGIDLAAFQAIVDGGGQGILPAEAGGKFEGWLEPGQYDAKSAKNASALLKEMVDRRIAKLDQLGVPGGDQRERILNMASIAEAEVNQPDDYGKVVRVILNRLDKGMTLGMDSTVAYGNDVAPSKLTDQMLSDASNPYNTRQRKGLPPTPISNPGDNAIKAALDPPEGDWLYFVTTDLSTGETEFTDNDADFEKLVQKYKTQNENAN</sequence>
<dbReference type="GO" id="GO:0008932">
    <property type="term" value="F:lytic endotransglycosylase activity"/>
    <property type="evidence" value="ECO:0007669"/>
    <property type="project" value="UniProtKB-UniRule"/>
</dbReference>
<comment type="similarity">
    <text evidence="7">Belongs to the transglycosylase MltG family.</text>
</comment>
<name>A0A938WWR6_9BIFI</name>
<keyword evidence="2 7" id="KW-0812">Transmembrane</keyword>
<keyword evidence="1 7" id="KW-1003">Cell membrane</keyword>
<gene>
    <name evidence="7 9" type="primary">mltG</name>
    <name evidence="9" type="ORF">H7U32_02770</name>
</gene>